<evidence type="ECO:0000256" key="7">
    <source>
        <dbReference type="ARBA" id="ARBA00023180"/>
    </source>
</evidence>
<dbReference type="CDD" id="cd07061">
    <property type="entry name" value="HP_HAP_like"/>
    <property type="match status" value="2"/>
</dbReference>
<evidence type="ECO:0000256" key="6">
    <source>
        <dbReference type="ARBA" id="ARBA00023157"/>
    </source>
</evidence>
<dbReference type="AlphaFoldDB" id="A0A0N5AYL6"/>
<keyword evidence="5" id="KW-0378">Hydrolase</keyword>
<keyword evidence="6" id="KW-1015">Disulfide bond</keyword>
<keyword evidence="4 8" id="KW-0732">Signal</keyword>
<sequence>MLLAVALIFMVSVDFSVCDNLLLVQSVWRHGDRTPTRTCKGDKNTEKEWMKFGGYGQLTPRGMAQHVKLGELIHKRYAKDYKFLSETYSPKEIYVRSTDLNRTLISAVSNMIGMYYNTNDTRSGEAFPESKQWPYGFVPIPIHTIDDNTDYVANPNSYCPRRTWLWEQAEKTDEMISLREETKDFIKVISKRCQEDTDLVHNMWQWRDSFYIELLYNLTIPVNDEEFVNMTYYNNIVEDRENGICKALKYILINSLTDINEYNGINFRIELGKIRGGGLLWEMIKHNDLKLYCLEEENTMNPECKWMNNLKYYAYSAHDTTVAAMLAVVGAKEEVISKNGYPEYSSAVLMELWNTTNDGICIKVFFHRNFSTEFEDITMWANGCDGYSCCPFKKFRHFSKPYYPSNDEESLCADVTSKSTYFDPDEDPLIYTTTTPAHTGSSTRSPITTSSTVIWRHGDRTPTWTCKGDPHKEDAWMRFGGYGELTPTGMEQHIGLGDLIYQKYALKEHFLSEKYNSKEIYVRSTDINRTMVSATSNMMGMYYSRNNAVAGEDYPESNVKWPPQYVPVPIHTVRNFDDYVMNPDAVCPRQNWLWSKVLQTSEYKNFKNKHQKFMDEVSNTCQESISLDDDLWKVKDAFKIEKIYNLSLIVTETQFQNILSVNNRVEDMQNGLGINDYDGINFRVEIGKIRGGTLLWDMIAHMDLKHDTTVGALLAVLNAKPKIIKAGGYPEYSSAVVIELHKNDTTSCVKFLFHRDFNSKFEDITTFVEGCENTKCCSFSKFRQLYKKFYPSSDEVKTSTDIELTIFNAVINAVERKENKKVSATKTVRTKNEF</sequence>
<keyword evidence="7" id="KW-0325">Glycoprotein</keyword>
<proteinExistence type="inferred from homology"/>
<reference evidence="10" key="1">
    <citation type="submission" date="2017-02" db="UniProtKB">
        <authorList>
            <consortium name="WormBaseParasite"/>
        </authorList>
    </citation>
    <scope>IDENTIFICATION</scope>
</reference>
<evidence type="ECO:0000256" key="5">
    <source>
        <dbReference type="ARBA" id="ARBA00022801"/>
    </source>
</evidence>
<name>A0A0N5AYL6_9BILA</name>
<evidence type="ECO:0000313" key="10">
    <source>
        <dbReference type="WBParaSite" id="SMUV_0001006101-mRNA-1"/>
    </source>
</evidence>
<dbReference type="PROSITE" id="PS00616">
    <property type="entry name" value="HIS_ACID_PHOSPHAT_1"/>
    <property type="match status" value="1"/>
</dbReference>
<evidence type="ECO:0000256" key="1">
    <source>
        <dbReference type="ARBA" id="ARBA00000032"/>
    </source>
</evidence>
<comment type="catalytic activity">
    <reaction evidence="1">
        <text>a phosphate monoester + H2O = an alcohol + phosphate</text>
        <dbReference type="Rhea" id="RHEA:15017"/>
        <dbReference type="ChEBI" id="CHEBI:15377"/>
        <dbReference type="ChEBI" id="CHEBI:30879"/>
        <dbReference type="ChEBI" id="CHEBI:43474"/>
        <dbReference type="ChEBI" id="CHEBI:67140"/>
        <dbReference type="EC" id="3.1.3.2"/>
    </reaction>
</comment>
<evidence type="ECO:0000256" key="8">
    <source>
        <dbReference type="SAM" id="SignalP"/>
    </source>
</evidence>
<dbReference type="PANTHER" id="PTHR11567:SF211">
    <property type="entry name" value="PROSTATIC ACID PHOSPHATASE"/>
    <property type="match status" value="1"/>
</dbReference>
<dbReference type="PANTHER" id="PTHR11567">
    <property type="entry name" value="ACID PHOSPHATASE-RELATED"/>
    <property type="match status" value="1"/>
</dbReference>
<evidence type="ECO:0000256" key="3">
    <source>
        <dbReference type="ARBA" id="ARBA00012646"/>
    </source>
</evidence>
<feature type="signal peptide" evidence="8">
    <location>
        <begin position="1"/>
        <end position="18"/>
    </location>
</feature>
<dbReference type="Proteomes" id="UP000046393">
    <property type="component" value="Unplaced"/>
</dbReference>
<dbReference type="InterPro" id="IPR050645">
    <property type="entry name" value="Histidine_acid_phosphatase"/>
</dbReference>
<evidence type="ECO:0000256" key="4">
    <source>
        <dbReference type="ARBA" id="ARBA00022729"/>
    </source>
</evidence>
<organism evidence="9 10">
    <name type="scientific">Syphacia muris</name>
    <dbReference type="NCBI Taxonomy" id="451379"/>
    <lineage>
        <taxon>Eukaryota</taxon>
        <taxon>Metazoa</taxon>
        <taxon>Ecdysozoa</taxon>
        <taxon>Nematoda</taxon>
        <taxon>Chromadorea</taxon>
        <taxon>Rhabditida</taxon>
        <taxon>Spirurina</taxon>
        <taxon>Oxyuridomorpha</taxon>
        <taxon>Oxyuroidea</taxon>
        <taxon>Oxyuridae</taxon>
        <taxon>Syphacia</taxon>
    </lineage>
</organism>
<keyword evidence="9" id="KW-1185">Reference proteome</keyword>
<comment type="similarity">
    <text evidence="2">Belongs to the histidine acid phosphatase family.</text>
</comment>
<dbReference type="STRING" id="451379.A0A0N5AYL6"/>
<dbReference type="WBParaSite" id="SMUV_0001006101-mRNA-1">
    <property type="protein sequence ID" value="SMUV_0001006101-mRNA-1"/>
    <property type="gene ID" value="SMUV_0001006101"/>
</dbReference>
<dbReference type="SUPFAM" id="SSF53254">
    <property type="entry name" value="Phosphoglycerate mutase-like"/>
    <property type="match status" value="2"/>
</dbReference>
<dbReference type="EC" id="3.1.3.2" evidence="3"/>
<feature type="chain" id="PRO_5005893773" description="acid phosphatase" evidence="8">
    <location>
        <begin position="19"/>
        <end position="834"/>
    </location>
</feature>
<dbReference type="InterPro" id="IPR033379">
    <property type="entry name" value="Acid_Pase_AS"/>
</dbReference>
<dbReference type="InterPro" id="IPR000560">
    <property type="entry name" value="His_Pase_clade-2"/>
</dbReference>
<protein>
    <recommendedName>
        <fullName evidence="3">acid phosphatase</fullName>
        <ecNumber evidence="3">3.1.3.2</ecNumber>
    </recommendedName>
</protein>
<dbReference type="Gene3D" id="3.40.50.1240">
    <property type="entry name" value="Phosphoglycerate mutase-like"/>
    <property type="match status" value="2"/>
</dbReference>
<dbReference type="Pfam" id="PF00328">
    <property type="entry name" value="His_Phos_2"/>
    <property type="match status" value="2"/>
</dbReference>
<accession>A0A0N5AYL6</accession>
<dbReference type="GO" id="GO:0003993">
    <property type="term" value="F:acid phosphatase activity"/>
    <property type="evidence" value="ECO:0007669"/>
    <property type="project" value="UniProtKB-EC"/>
</dbReference>
<evidence type="ECO:0000313" key="9">
    <source>
        <dbReference type="Proteomes" id="UP000046393"/>
    </source>
</evidence>
<evidence type="ECO:0000256" key="2">
    <source>
        <dbReference type="ARBA" id="ARBA00005375"/>
    </source>
</evidence>
<dbReference type="InterPro" id="IPR029033">
    <property type="entry name" value="His_PPase_superfam"/>
</dbReference>